<reference evidence="1 2" key="1">
    <citation type="journal article" date="2016" name="Nat. Commun.">
        <title>Thousands of microbial genomes shed light on interconnected biogeochemical processes in an aquifer system.</title>
        <authorList>
            <person name="Anantharaman K."/>
            <person name="Brown C.T."/>
            <person name="Hug L.A."/>
            <person name="Sharon I."/>
            <person name="Castelle C.J."/>
            <person name="Probst A.J."/>
            <person name="Thomas B.C."/>
            <person name="Singh A."/>
            <person name="Wilkins M.J."/>
            <person name="Karaoz U."/>
            <person name="Brodie E.L."/>
            <person name="Williams K.H."/>
            <person name="Hubbard S.S."/>
            <person name="Banfield J.F."/>
        </authorList>
    </citation>
    <scope>NUCLEOTIDE SEQUENCE [LARGE SCALE GENOMIC DNA]</scope>
</reference>
<accession>A0A1F5TM24</accession>
<protein>
    <submittedName>
        <fullName evidence="1">Uncharacterized protein</fullName>
    </submittedName>
</protein>
<evidence type="ECO:0000313" key="2">
    <source>
        <dbReference type="Proteomes" id="UP000177579"/>
    </source>
</evidence>
<organism evidence="1 2">
    <name type="scientific">Candidatus Falkowbacteria bacterium RIFOXYD2_FULL_34_120</name>
    <dbReference type="NCBI Taxonomy" id="1798007"/>
    <lineage>
        <taxon>Bacteria</taxon>
        <taxon>Candidatus Falkowiibacteriota</taxon>
    </lineage>
</organism>
<dbReference type="EMBL" id="MFGO01000039">
    <property type="protein sequence ID" value="OGF39983.1"/>
    <property type="molecule type" value="Genomic_DNA"/>
</dbReference>
<sequence length="136" mass="16295">MDKDLERKIKERQQEALDKQIFAKLKKIMKEFGNHTRPSYQDSGEIFYEDLWVYQKKGLNISLHQGHFGHYTLIIKYQDKIVYKCEQYCDKPEEINAYAPGKVWEKIINSLFSPFKKEEDQEKQEAEKNLKARFGL</sequence>
<comment type="caution">
    <text evidence="1">The sequence shown here is derived from an EMBL/GenBank/DDBJ whole genome shotgun (WGS) entry which is preliminary data.</text>
</comment>
<evidence type="ECO:0000313" key="1">
    <source>
        <dbReference type="EMBL" id="OGF39983.1"/>
    </source>
</evidence>
<dbReference type="Proteomes" id="UP000177579">
    <property type="component" value="Unassembled WGS sequence"/>
</dbReference>
<proteinExistence type="predicted"/>
<name>A0A1F5TM24_9BACT</name>
<gene>
    <name evidence="1" type="ORF">A2531_02035</name>
</gene>
<dbReference type="AlphaFoldDB" id="A0A1F5TM24"/>